<evidence type="ECO:0000313" key="1">
    <source>
        <dbReference type="Proteomes" id="UP000887576"/>
    </source>
</evidence>
<sequence>MSNLHSMSSAAQEALVATVRVAIACVGAYLSFRLMMRLMEPNREAKDEARRRYQELMKEMNLPKDLKLDDYEMRIANMLVPPNKDVDWSHVGGCEKIVKDLQNLLVVPLKLQSEGRLKTSRLVSPPKGILLHGPPGCGKTLIARVLAQSVNAHFIELDVSVLTDKWYGESQKLVSALFSFSRKIQPTIIFIDEIDSFLRERHISDNETTGMMKAQFMSLWDGFNTSNDQIVIIGATNNMSAIDPAIMRRMPLRFHIPLPDTSSRADILKILLGERTTGSIPVTELAKATHGLSGADLKEVCRTAALRQLSDWYGNADADELHEDMIIDEAQVYRAILEFRDSVPHEDLDISVAKFLHELETRQITTDESPYTLGSLSSTEDFKDFNLD</sequence>
<accession>A0AC34QTM8</accession>
<protein>
    <submittedName>
        <fullName evidence="2">AAA+ ATPase domain-containing protein</fullName>
    </submittedName>
</protein>
<proteinExistence type="predicted"/>
<name>A0AC34QTM8_9BILA</name>
<dbReference type="Proteomes" id="UP000887576">
    <property type="component" value="Unplaced"/>
</dbReference>
<dbReference type="WBParaSite" id="JU765_v2.g19276.t1">
    <property type="protein sequence ID" value="JU765_v2.g19276.t1"/>
    <property type="gene ID" value="JU765_v2.g19276"/>
</dbReference>
<reference evidence="2" key="1">
    <citation type="submission" date="2022-11" db="UniProtKB">
        <authorList>
            <consortium name="WormBaseParasite"/>
        </authorList>
    </citation>
    <scope>IDENTIFICATION</scope>
</reference>
<evidence type="ECO:0000313" key="2">
    <source>
        <dbReference type="WBParaSite" id="JU765_v2.g19276.t1"/>
    </source>
</evidence>
<organism evidence="1 2">
    <name type="scientific">Panagrolaimus sp. JU765</name>
    <dbReference type="NCBI Taxonomy" id="591449"/>
    <lineage>
        <taxon>Eukaryota</taxon>
        <taxon>Metazoa</taxon>
        <taxon>Ecdysozoa</taxon>
        <taxon>Nematoda</taxon>
        <taxon>Chromadorea</taxon>
        <taxon>Rhabditida</taxon>
        <taxon>Tylenchina</taxon>
        <taxon>Panagrolaimomorpha</taxon>
        <taxon>Panagrolaimoidea</taxon>
        <taxon>Panagrolaimidae</taxon>
        <taxon>Panagrolaimus</taxon>
    </lineage>
</organism>